<dbReference type="Pfam" id="PF00098">
    <property type="entry name" value="zf-CCHC"/>
    <property type="match status" value="1"/>
</dbReference>
<dbReference type="PANTHER" id="PTHR24559:SF427">
    <property type="entry name" value="RNA-DIRECTED DNA POLYMERASE"/>
    <property type="match status" value="1"/>
</dbReference>
<dbReference type="GO" id="GO:0003964">
    <property type="term" value="F:RNA-directed DNA polymerase activity"/>
    <property type="evidence" value="ECO:0007669"/>
    <property type="project" value="UniProtKB-KW"/>
</dbReference>
<dbReference type="InterPro" id="IPR036875">
    <property type="entry name" value="Znf_CCHC_sf"/>
</dbReference>
<keyword evidence="1" id="KW-0863">Zinc-finger</keyword>
<accession>A0A699J3F5</accession>
<proteinExistence type="predicted"/>
<feature type="region of interest" description="Disordered" evidence="2">
    <location>
        <begin position="1"/>
        <end position="92"/>
    </location>
</feature>
<sequence>IIMANVPPNDPNVDASAIVPAPVNPDHAPAQPVEEDAEEEEEDSKEEEEDPEEDPKEDDDDVMEMDDEAKVIDPYMDDGSNNPPPLNSEDEETPLTSLVIPDADGQPIPPIASFGQNFHFGESSSTANLLTGNSKIVPTGPMCPNLGTAWKRLRKMEKLMSKRIDIEGRMIKKFKEQDHHFVGLGCDNIKMDRAVRNVMSDLYGLKKLVKDLSDRFDEYEGSKVFEDKKEEEEDPEEDDEYVMEINNKVEVINPYMDDGSNNPPPLNSNAEETPPTSPVIPDADGKMEKLMLERIDTKGRMKKKFKEQDRHFVGVVIKLFVHDMDMSDCWPKVVVTGANAQPIVTCYECGEKGHIKTNCPVRNNPRRSRARGQAYALRDGDQNLGPNVVTDHSYEVKLADGRVVSTNTILRGYALNLVNYLFEIDLIPIELGTFDVIIGMDWLILHDVVIVCGKKEVHVPLKKRTLVVKGDDCVSRLKVVSCMKVKKYVDCGSYLFVAQFIEKEPAERRLKDVSVICKFLDVFPEDLPGFPPPRQVEFEIELVLGAAHVAHKVFIRPSSSPWGAPVLLVKKKDGSFRMCIDYHELNKLTMKNRYPLLRIDDLFDQLHGSSVYSKIDLRSSYHQLRVREKDILMTAFRTRYGHYEFQVMPFELTNAPAVFMDLMNRKEKLYAKFLKCEFWLDSVKFLDHVINSQGVHVDPAKVEAIKSWTASKSPTE</sequence>
<dbReference type="GO" id="GO:0008270">
    <property type="term" value="F:zinc ion binding"/>
    <property type="evidence" value="ECO:0007669"/>
    <property type="project" value="UniProtKB-KW"/>
</dbReference>
<dbReference type="AlphaFoldDB" id="A0A699J3F5"/>
<dbReference type="EMBL" id="BKCJ010366879">
    <property type="protein sequence ID" value="GFA08691.1"/>
    <property type="molecule type" value="Genomic_DNA"/>
</dbReference>
<dbReference type="Pfam" id="PF08284">
    <property type="entry name" value="RVP_2"/>
    <property type="match status" value="1"/>
</dbReference>
<dbReference type="CDD" id="cd01647">
    <property type="entry name" value="RT_LTR"/>
    <property type="match status" value="1"/>
</dbReference>
<dbReference type="Pfam" id="PF00078">
    <property type="entry name" value="RVT_1"/>
    <property type="match status" value="1"/>
</dbReference>
<dbReference type="Gene3D" id="4.10.60.10">
    <property type="entry name" value="Zinc finger, CCHC-type"/>
    <property type="match status" value="1"/>
</dbReference>
<dbReference type="SUPFAM" id="SSF56672">
    <property type="entry name" value="DNA/RNA polymerases"/>
    <property type="match status" value="1"/>
</dbReference>
<name>A0A699J3F5_TANCI</name>
<protein>
    <submittedName>
        <fullName evidence="4">Putative reverse transcriptase domain-containing protein</fullName>
    </submittedName>
</protein>
<organism evidence="4">
    <name type="scientific">Tanacetum cinerariifolium</name>
    <name type="common">Dalmatian daisy</name>
    <name type="synonym">Chrysanthemum cinerariifolium</name>
    <dbReference type="NCBI Taxonomy" id="118510"/>
    <lineage>
        <taxon>Eukaryota</taxon>
        <taxon>Viridiplantae</taxon>
        <taxon>Streptophyta</taxon>
        <taxon>Embryophyta</taxon>
        <taxon>Tracheophyta</taxon>
        <taxon>Spermatophyta</taxon>
        <taxon>Magnoliopsida</taxon>
        <taxon>eudicotyledons</taxon>
        <taxon>Gunneridae</taxon>
        <taxon>Pentapetalae</taxon>
        <taxon>asterids</taxon>
        <taxon>campanulids</taxon>
        <taxon>Asterales</taxon>
        <taxon>Asteraceae</taxon>
        <taxon>Asteroideae</taxon>
        <taxon>Anthemideae</taxon>
        <taxon>Anthemidinae</taxon>
        <taxon>Tanacetum</taxon>
    </lineage>
</organism>
<dbReference type="Gene3D" id="3.10.10.10">
    <property type="entry name" value="HIV Type 1 Reverse Transcriptase, subunit A, domain 1"/>
    <property type="match status" value="1"/>
</dbReference>
<evidence type="ECO:0000256" key="2">
    <source>
        <dbReference type="SAM" id="MobiDB-lite"/>
    </source>
</evidence>
<keyword evidence="4" id="KW-0695">RNA-directed DNA polymerase</keyword>
<reference evidence="4" key="1">
    <citation type="journal article" date="2019" name="Sci. Rep.">
        <title>Draft genome of Tanacetum cinerariifolium, the natural source of mosquito coil.</title>
        <authorList>
            <person name="Yamashiro T."/>
            <person name="Shiraishi A."/>
            <person name="Satake H."/>
            <person name="Nakayama K."/>
        </authorList>
    </citation>
    <scope>NUCLEOTIDE SEQUENCE</scope>
</reference>
<dbReference type="InterPro" id="IPR043502">
    <property type="entry name" value="DNA/RNA_pol_sf"/>
</dbReference>
<dbReference type="PANTHER" id="PTHR24559">
    <property type="entry name" value="TRANSPOSON TY3-I GAG-POL POLYPROTEIN"/>
    <property type="match status" value="1"/>
</dbReference>
<keyword evidence="1" id="KW-0479">Metal-binding</keyword>
<dbReference type="SMART" id="SM00343">
    <property type="entry name" value="ZnF_C2HC"/>
    <property type="match status" value="1"/>
</dbReference>
<dbReference type="InterPro" id="IPR053134">
    <property type="entry name" value="RNA-dir_DNA_polymerase"/>
</dbReference>
<feature type="non-terminal residue" evidence="4">
    <location>
        <position position="716"/>
    </location>
</feature>
<evidence type="ECO:0000256" key="1">
    <source>
        <dbReference type="PROSITE-ProRule" id="PRU00047"/>
    </source>
</evidence>
<dbReference type="SUPFAM" id="SSF57756">
    <property type="entry name" value="Retrovirus zinc finger-like domains"/>
    <property type="match status" value="1"/>
</dbReference>
<dbReference type="InterPro" id="IPR021109">
    <property type="entry name" value="Peptidase_aspartic_dom_sf"/>
</dbReference>
<gene>
    <name evidence="4" type="ORF">Tci_580663</name>
</gene>
<dbReference type="PROSITE" id="PS50158">
    <property type="entry name" value="ZF_CCHC"/>
    <property type="match status" value="1"/>
</dbReference>
<feature type="non-terminal residue" evidence="4">
    <location>
        <position position="1"/>
    </location>
</feature>
<dbReference type="Gene3D" id="2.40.70.10">
    <property type="entry name" value="Acid Proteases"/>
    <property type="match status" value="1"/>
</dbReference>
<dbReference type="InterPro" id="IPR000477">
    <property type="entry name" value="RT_dom"/>
</dbReference>
<keyword evidence="1" id="KW-0862">Zinc</keyword>
<evidence type="ECO:0000259" key="3">
    <source>
        <dbReference type="PROSITE" id="PS50158"/>
    </source>
</evidence>
<feature type="region of interest" description="Disordered" evidence="2">
    <location>
        <begin position="255"/>
        <end position="283"/>
    </location>
</feature>
<dbReference type="InterPro" id="IPR043128">
    <property type="entry name" value="Rev_trsase/Diguanyl_cyclase"/>
</dbReference>
<dbReference type="InterPro" id="IPR001878">
    <property type="entry name" value="Znf_CCHC"/>
</dbReference>
<keyword evidence="4" id="KW-0808">Transferase</keyword>
<evidence type="ECO:0000313" key="4">
    <source>
        <dbReference type="EMBL" id="GFA08691.1"/>
    </source>
</evidence>
<feature type="compositionally biased region" description="Acidic residues" evidence="2">
    <location>
        <begin position="33"/>
        <end position="67"/>
    </location>
</feature>
<dbReference type="Gene3D" id="3.30.70.270">
    <property type="match status" value="1"/>
</dbReference>
<feature type="domain" description="CCHC-type" evidence="3">
    <location>
        <begin position="346"/>
        <end position="360"/>
    </location>
</feature>
<comment type="caution">
    <text evidence="4">The sequence shown here is derived from an EMBL/GenBank/DDBJ whole genome shotgun (WGS) entry which is preliminary data.</text>
</comment>
<dbReference type="CDD" id="cd00303">
    <property type="entry name" value="retropepsin_like"/>
    <property type="match status" value="1"/>
</dbReference>
<keyword evidence="4" id="KW-0548">Nucleotidyltransferase</keyword>
<dbReference type="GO" id="GO:0003676">
    <property type="term" value="F:nucleic acid binding"/>
    <property type="evidence" value="ECO:0007669"/>
    <property type="project" value="InterPro"/>
</dbReference>